<reference evidence="1 2" key="1">
    <citation type="submission" date="2024-01" db="EMBL/GenBank/DDBJ databases">
        <title>Genome assemblies of Stephania.</title>
        <authorList>
            <person name="Yang L."/>
        </authorList>
    </citation>
    <scope>NUCLEOTIDE SEQUENCE [LARGE SCALE GENOMIC DNA]</scope>
    <source>
        <strain evidence="1">YNDBR</strain>
        <tissue evidence="1">Leaf</tissue>
    </source>
</reference>
<sequence>MGDNTGTAPEEHPKAAGARKECCWTCKTNEWQTRGAGREEARTENLGVVANGRQPRGCWWREKKISRGVRRYGNVPSAHLEDY</sequence>
<comment type="caution">
    <text evidence="1">The sequence shown here is derived from an EMBL/GenBank/DDBJ whole genome shotgun (WGS) entry which is preliminary data.</text>
</comment>
<dbReference type="AlphaFoldDB" id="A0AAP0NZ26"/>
<dbReference type="Proteomes" id="UP001420932">
    <property type="component" value="Unassembled WGS sequence"/>
</dbReference>
<protein>
    <submittedName>
        <fullName evidence="1">Uncharacterized protein</fullName>
    </submittedName>
</protein>
<evidence type="ECO:0000313" key="2">
    <source>
        <dbReference type="Proteomes" id="UP001420932"/>
    </source>
</evidence>
<name>A0AAP0NZ26_9MAGN</name>
<organism evidence="1 2">
    <name type="scientific">Stephania yunnanensis</name>
    <dbReference type="NCBI Taxonomy" id="152371"/>
    <lineage>
        <taxon>Eukaryota</taxon>
        <taxon>Viridiplantae</taxon>
        <taxon>Streptophyta</taxon>
        <taxon>Embryophyta</taxon>
        <taxon>Tracheophyta</taxon>
        <taxon>Spermatophyta</taxon>
        <taxon>Magnoliopsida</taxon>
        <taxon>Ranunculales</taxon>
        <taxon>Menispermaceae</taxon>
        <taxon>Menispermoideae</taxon>
        <taxon>Cissampelideae</taxon>
        <taxon>Stephania</taxon>
    </lineage>
</organism>
<gene>
    <name evidence="1" type="ORF">Syun_019083</name>
</gene>
<keyword evidence="2" id="KW-1185">Reference proteome</keyword>
<accession>A0AAP0NZ26</accession>
<dbReference type="EMBL" id="JBBNAF010000008">
    <property type="protein sequence ID" value="KAK9121466.1"/>
    <property type="molecule type" value="Genomic_DNA"/>
</dbReference>
<evidence type="ECO:0000313" key="1">
    <source>
        <dbReference type="EMBL" id="KAK9121466.1"/>
    </source>
</evidence>
<proteinExistence type="predicted"/>